<dbReference type="InterPro" id="IPR004474">
    <property type="entry name" value="LytR_CpsA_psr"/>
</dbReference>
<name>A0A0G1AZ43_UNCKA</name>
<dbReference type="EMBL" id="LCED01000022">
    <property type="protein sequence ID" value="KKS66219.1"/>
    <property type="molecule type" value="Genomic_DNA"/>
</dbReference>
<evidence type="ECO:0000313" key="5">
    <source>
        <dbReference type="Proteomes" id="UP000033848"/>
    </source>
</evidence>
<feature type="domain" description="Cell envelope-related transcriptional attenuator" evidence="3">
    <location>
        <begin position="89"/>
        <end position="238"/>
    </location>
</feature>
<protein>
    <submittedName>
        <fullName evidence="4">Transcriptional attenuator</fullName>
    </submittedName>
</protein>
<comment type="similarity">
    <text evidence="1">Belongs to the LytR/CpsA/Psr (LCP) family.</text>
</comment>
<dbReference type="PANTHER" id="PTHR33392:SF6">
    <property type="entry name" value="POLYISOPRENYL-TEICHOIC ACID--PEPTIDOGLYCAN TEICHOIC ACID TRANSFERASE TAGU"/>
    <property type="match status" value="1"/>
</dbReference>
<reference evidence="4 5" key="1">
    <citation type="journal article" date="2015" name="Nature">
        <title>rRNA introns, odd ribosomes, and small enigmatic genomes across a large radiation of phyla.</title>
        <authorList>
            <person name="Brown C.T."/>
            <person name="Hug L.A."/>
            <person name="Thomas B.C."/>
            <person name="Sharon I."/>
            <person name="Castelle C.J."/>
            <person name="Singh A."/>
            <person name="Wilkins M.J."/>
            <person name="Williams K.H."/>
            <person name="Banfield J.F."/>
        </authorList>
    </citation>
    <scope>NUCLEOTIDE SEQUENCE [LARGE SCALE GENOMIC DNA]</scope>
</reference>
<organism evidence="4 5">
    <name type="scientific">candidate division WWE3 bacterium GW2011_GWB1_42_6</name>
    <dbReference type="NCBI Taxonomy" id="1619115"/>
    <lineage>
        <taxon>Bacteria</taxon>
        <taxon>Katanobacteria</taxon>
    </lineage>
</organism>
<dbReference type="NCBIfam" id="TIGR00350">
    <property type="entry name" value="lytR_cpsA_psr"/>
    <property type="match status" value="1"/>
</dbReference>
<evidence type="ECO:0000256" key="2">
    <source>
        <dbReference type="SAM" id="SignalP"/>
    </source>
</evidence>
<keyword evidence="2" id="KW-0732">Signal</keyword>
<gene>
    <name evidence="4" type="ORF">UV35_C0022G0005</name>
</gene>
<sequence length="356" mass="40069">MIKKTLIFLFLIVACLAAGAFYVYNKTTVGNGKEVHLIPNPSESVFSGDKHKEPPSYASVFQKNPQINILLIGTDTSLERRNNGQYGYNSDATVLVSVDTVTKNVLLTSIPRDLWVNGNKINALFVTSGWPGLKKAYEDITGLQIEGYIAADFDGFQWFVNQIGGVDVDINTSFTDISFPNWQDSDVVQVSFEQGSEVMSGERALTYARSRKGNNGEGSDLMRAKRQHLILRGIVNSFENPRNIFWPMDISGFYDTVTKHMETNLTLEDTIYLWDFYSFKDEYNIQSFVIDDVFLYHPGMYPDSPYTAWVFIPRNPDYSDIHNAIRDKLTGTEAPVTAEVSVTAEIPTQPEQIATE</sequence>
<dbReference type="Pfam" id="PF03816">
    <property type="entry name" value="LytR_cpsA_psr"/>
    <property type="match status" value="1"/>
</dbReference>
<dbReference type="InterPro" id="IPR050922">
    <property type="entry name" value="LytR/CpsA/Psr_CW_biosynth"/>
</dbReference>
<dbReference type="Proteomes" id="UP000033848">
    <property type="component" value="Unassembled WGS sequence"/>
</dbReference>
<comment type="caution">
    <text evidence="4">The sequence shown here is derived from an EMBL/GenBank/DDBJ whole genome shotgun (WGS) entry which is preliminary data.</text>
</comment>
<evidence type="ECO:0000256" key="1">
    <source>
        <dbReference type="ARBA" id="ARBA00006068"/>
    </source>
</evidence>
<evidence type="ECO:0000313" key="4">
    <source>
        <dbReference type="EMBL" id="KKS66219.1"/>
    </source>
</evidence>
<dbReference type="AlphaFoldDB" id="A0A0G1AZ43"/>
<feature type="signal peptide" evidence="2">
    <location>
        <begin position="1"/>
        <end position="20"/>
    </location>
</feature>
<dbReference type="PROSITE" id="PS51257">
    <property type="entry name" value="PROKAR_LIPOPROTEIN"/>
    <property type="match status" value="1"/>
</dbReference>
<dbReference type="PANTHER" id="PTHR33392">
    <property type="entry name" value="POLYISOPRENYL-TEICHOIC ACID--PEPTIDOGLYCAN TEICHOIC ACID TRANSFERASE TAGU"/>
    <property type="match status" value="1"/>
</dbReference>
<feature type="chain" id="PRO_5002535984" evidence="2">
    <location>
        <begin position="21"/>
        <end position="356"/>
    </location>
</feature>
<dbReference type="Gene3D" id="3.40.630.190">
    <property type="entry name" value="LCP protein"/>
    <property type="match status" value="1"/>
</dbReference>
<accession>A0A0G1AZ43</accession>
<proteinExistence type="inferred from homology"/>
<evidence type="ECO:0000259" key="3">
    <source>
        <dbReference type="Pfam" id="PF03816"/>
    </source>
</evidence>